<dbReference type="CDD" id="cd05333">
    <property type="entry name" value="BKR_SDR_c"/>
    <property type="match status" value="1"/>
</dbReference>
<organism evidence="4 5">
    <name type="scientific">Halosolutus amylolyticus</name>
    <dbReference type="NCBI Taxonomy" id="2932267"/>
    <lineage>
        <taxon>Archaea</taxon>
        <taxon>Methanobacteriati</taxon>
        <taxon>Methanobacteriota</taxon>
        <taxon>Stenosarchaea group</taxon>
        <taxon>Halobacteria</taxon>
        <taxon>Halobacteriales</taxon>
        <taxon>Natrialbaceae</taxon>
        <taxon>Halosolutus</taxon>
    </lineage>
</organism>
<dbReference type="SUPFAM" id="SSF51735">
    <property type="entry name" value="NAD(P)-binding Rossmann-fold domains"/>
    <property type="match status" value="1"/>
</dbReference>
<dbReference type="EMBL" id="JBHSFA010000002">
    <property type="protein sequence ID" value="MFC4541625.1"/>
    <property type="molecule type" value="Genomic_DNA"/>
</dbReference>
<dbReference type="PROSITE" id="PS00061">
    <property type="entry name" value="ADH_SHORT"/>
    <property type="match status" value="1"/>
</dbReference>
<comment type="caution">
    <text evidence="4">The sequence shown here is derived from an EMBL/GenBank/DDBJ whole genome shotgun (WGS) entry which is preliminary data.</text>
</comment>
<evidence type="ECO:0000313" key="4">
    <source>
        <dbReference type="EMBL" id="MFC4541625.1"/>
    </source>
</evidence>
<comment type="similarity">
    <text evidence="1">Belongs to the short-chain dehydrogenases/reductases (SDR) family.</text>
</comment>
<reference evidence="4 5" key="1">
    <citation type="journal article" date="2019" name="Int. J. Syst. Evol. Microbiol.">
        <title>The Global Catalogue of Microorganisms (GCM) 10K type strain sequencing project: providing services to taxonomists for standard genome sequencing and annotation.</title>
        <authorList>
            <consortium name="The Broad Institute Genomics Platform"/>
            <consortium name="The Broad Institute Genome Sequencing Center for Infectious Disease"/>
            <person name="Wu L."/>
            <person name="Ma J."/>
        </authorList>
    </citation>
    <scope>NUCLEOTIDE SEQUENCE [LARGE SCALE GENOMIC DNA]</scope>
    <source>
        <strain evidence="4 5">WLHS5</strain>
    </source>
</reference>
<evidence type="ECO:0000256" key="1">
    <source>
        <dbReference type="ARBA" id="ARBA00006484"/>
    </source>
</evidence>
<evidence type="ECO:0000256" key="2">
    <source>
        <dbReference type="ARBA" id="ARBA00023002"/>
    </source>
</evidence>
<keyword evidence="2" id="KW-0560">Oxidoreductase</keyword>
<protein>
    <submittedName>
        <fullName evidence="4">Beta-ketoacyl-ACP reductase</fullName>
    </submittedName>
</protein>
<dbReference type="NCBIfam" id="NF005559">
    <property type="entry name" value="PRK07231.1"/>
    <property type="match status" value="1"/>
</dbReference>
<evidence type="ECO:0000259" key="3">
    <source>
        <dbReference type="SMART" id="SM00822"/>
    </source>
</evidence>
<dbReference type="InterPro" id="IPR036291">
    <property type="entry name" value="NAD(P)-bd_dom_sf"/>
</dbReference>
<dbReference type="PANTHER" id="PTHR42879:SF2">
    <property type="entry name" value="3-OXOACYL-[ACYL-CARRIER-PROTEIN] REDUCTASE FABG"/>
    <property type="match status" value="1"/>
</dbReference>
<dbReference type="FunFam" id="3.40.50.720:FF:000173">
    <property type="entry name" value="3-oxoacyl-[acyl-carrier protein] reductase"/>
    <property type="match status" value="1"/>
</dbReference>
<dbReference type="GO" id="GO:0032787">
    <property type="term" value="P:monocarboxylic acid metabolic process"/>
    <property type="evidence" value="ECO:0007669"/>
    <property type="project" value="UniProtKB-ARBA"/>
</dbReference>
<dbReference type="InterPro" id="IPR050259">
    <property type="entry name" value="SDR"/>
</dbReference>
<feature type="domain" description="Ketoreductase" evidence="3">
    <location>
        <begin position="6"/>
        <end position="190"/>
    </location>
</feature>
<dbReference type="Gene3D" id="3.40.50.720">
    <property type="entry name" value="NAD(P)-binding Rossmann-like Domain"/>
    <property type="match status" value="1"/>
</dbReference>
<name>A0ABD5PMS3_9EURY</name>
<dbReference type="RefSeq" id="WP_250139780.1">
    <property type="nucleotide sequence ID" value="NZ_JALIQP010000002.1"/>
</dbReference>
<proteinExistence type="inferred from homology"/>
<dbReference type="Proteomes" id="UP001595898">
    <property type="component" value="Unassembled WGS sequence"/>
</dbReference>
<dbReference type="InterPro" id="IPR057326">
    <property type="entry name" value="KR_dom"/>
</dbReference>
<dbReference type="PANTHER" id="PTHR42879">
    <property type="entry name" value="3-OXOACYL-(ACYL-CARRIER-PROTEIN) REDUCTASE"/>
    <property type="match status" value="1"/>
</dbReference>
<dbReference type="GO" id="GO:0016491">
    <property type="term" value="F:oxidoreductase activity"/>
    <property type="evidence" value="ECO:0007669"/>
    <property type="project" value="UniProtKB-KW"/>
</dbReference>
<keyword evidence="5" id="KW-1185">Reference proteome</keyword>
<gene>
    <name evidence="4" type="ORF">ACFO5R_06770</name>
</gene>
<dbReference type="PRINTS" id="PR00081">
    <property type="entry name" value="GDHRDH"/>
</dbReference>
<dbReference type="Pfam" id="PF13561">
    <property type="entry name" value="adh_short_C2"/>
    <property type="match status" value="1"/>
</dbReference>
<accession>A0ABD5PMS3</accession>
<dbReference type="AlphaFoldDB" id="A0ABD5PMS3"/>
<evidence type="ECO:0000313" key="5">
    <source>
        <dbReference type="Proteomes" id="UP001595898"/>
    </source>
</evidence>
<dbReference type="InterPro" id="IPR002347">
    <property type="entry name" value="SDR_fam"/>
</dbReference>
<dbReference type="NCBIfam" id="NF009466">
    <property type="entry name" value="PRK12826.1-2"/>
    <property type="match status" value="1"/>
</dbReference>
<dbReference type="PRINTS" id="PR00080">
    <property type="entry name" value="SDRFAMILY"/>
</dbReference>
<sequence length="247" mass="26340">MSMEGRTCVITGSARGIGRGIAEYLGERGANVVVNYRSSEGPAHEAVDAIEAAGGQAVAAQADVSERDEVEHMHEVCHEAFGPADVLVNNAGITADEQFTDMTREEWDRVMDVNLGGMFNCTQVFYDDIWNAHEGRLINISSVVGKQGNFGQANYAAAKSGMFGFTRTIALELAKGGSTANCVAPGFTRTDMLESVPDKVLDRIIAGIPLERLAEVEDIAAVVQFLASEDSSYVTGEVIDVNGGMDL</sequence>
<dbReference type="SMART" id="SM00822">
    <property type="entry name" value="PKS_KR"/>
    <property type="match status" value="1"/>
</dbReference>
<dbReference type="InterPro" id="IPR020904">
    <property type="entry name" value="Sc_DH/Rdtase_CS"/>
</dbReference>